<keyword evidence="20" id="KW-1185">Reference proteome</keyword>
<evidence type="ECO:0000256" key="8">
    <source>
        <dbReference type="ARBA" id="ARBA00022679"/>
    </source>
</evidence>
<keyword evidence="9" id="KW-0547">Nucleotide-binding</keyword>
<comment type="catalytic activity">
    <reaction evidence="13">
        <text>a 1,2-diacyl-sn-glycero-3-phospho-(1D-myo-inositol-4,5-bisphosphate) + ATP = a 1,2-diacyl-sn-glycero-3-phospho-(1D-myo-inositol-3,4,5-trisphosphate) + ADP + H(+)</text>
        <dbReference type="Rhea" id="RHEA:21292"/>
        <dbReference type="ChEBI" id="CHEBI:15378"/>
        <dbReference type="ChEBI" id="CHEBI:30616"/>
        <dbReference type="ChEBI" id="CHEBI:57836"/>
        <dbReference type="ChEBI" id="CHEBI:58456"/>
        <dbReference type="ChEBI" id="CHEBI:456216"/>
        <dbReference type="EC" id="2.7.1.153"/>
    </reaction>
    <physiologicalReaction direction="left-to-right" evidence="13">
        <dbReference type="Rhea" id="RHEA:21293"/>
    </physiologicalReaction>
</comment>
<keyword evidence="8" id="KW-0808">Transferase</keyword>
<dbReference type="FunFam" id="2.60.40.150:FF:000046">
    <property type="entry name" value="Phosphatidylinositol 4,5-bisphosphate 3-kinase catalytic subunit"/>
    <property type="match status" value="1"/>
</dbReference>
<dbReference type="SMART" id="SM00145">
    <property type="entry name" value="PI3Ka"/>
    <property type="match status" value="1"/>
</dbReference>
<dbReference type="FunFam" id="3.30.1010.10:FF:000005">
    <property type="entry name" value="Phosphatidylinositol 4,5-bisphosphate 3-kinase catalytic subunit beta"/>
    <property type="match status" value="1"/>
</dbReference>
<dbReference type="CDD" id="cd08693">
    <property type="entry name" value="C2_PI3K_class_I_beta_delta"/>
    <property type="match status" value="1"/>
</dbReference>
<dbReference type="Ensembl" id="ENSCCRT00010071619.1">
    <property type="protein sequence ID" value="ENSCCRP00010065114.1"/>
    <property type="gene ID" value="ENSCCRG00010026885.1"/>
</dbReference>
<comment type="similarity">
    <text evidence="4">Belongs to the PI3/PI4-kinase family. Type III PI4K subfamily.</text>
</comment>
<dbReference type="InterPro" id="IPR015433">
    <property type="entry name" value="PI3/4_kinase"/>
</dbReference>
<keyword evidence="10" id="KW-0418">Kinase</keyword>
<keyword evidence="11" id="KW-0067">ATP-binding</keyword>
<organism evidence="19 20">
    <name type="scientific">Cyprinus carpio</name>
    <name type="common">Common carp</name>
    <dbReference type="NCBI Taxonomy" id="7962"/>
    <lineage>
        <taxon>Eukaryota</taxon>
        <taxon>Metazoa</taxon>
        <taxon>Chordata</taxon>
        <taxon>Craniata</taxon>
        <taxon>Vertebrata</taxon>
        <taxon>Euteleostomi</taxon>
        <taxon>Actinopterygii</taxon>
        <taxon>Neopterygii</taxon>
        <taxon>Teleostei</taxon>
        <taxon>Ostariophysi</taxon>
        <taxon>Cypriniformes</taxon>
        <taxon>Cyprinidae</taxon>
        <taxon>Cyprininae</taxon>
        <taxon>Cyprinus</taxon>
    </lineage>
</organism>
<dbReference type="GO" id="GO:0035005">
    <property type="term" value="F:1-phosphatidylinositol-4-phosphate 3-kinase activity"/>
    <property type="evidence" value="ECO:0007669"/>
    <property type="project" value="TreeGrafter"/>
</dbReference>
<evidence type="ECO:0000256" key="1">
    <source>
        <dbReference type="ARBA" id="ARBA00004496"/>
    </source>
</evidence>
<dbReference type="Pfam" id="PF00792">
    <property type="entry name" value="PI3K_C2"/>
    <property type="match status" value="1"/>
</dbReference>
<comment type="pathway">
    <text evidence="3">Lipid metabolism.</text>
</comment>
<dbReference type="PROSITE" id="PS51547">
    <property type="entry name" value="C2_PI3K"/>
    <property type="match status" value="1"/>
</dbReference>
<dbReference type="InterPro" id="IPR036940">
    <property type="entry name" value="PI3/4_kinase_cat_sf"/>
</dbReference>
<dbReference type="InterPro" id="IPR003113">
    <property type="entry name" value="PI3K_ABD"/>
</dbReference>
<reference evidence="19" key="1">
    <citation type="submission" date="2025-08" db="UniProtKB">
        <authorList>
            <consortium name="Ensembl"/>
        </authorList>
    </citation>
    <scope>IDENTIFICATION</scope>
</reference>
<comment type="pathway">
    <text evidence="2">Phospholipid metabolism; phosphatidylinositol phosphate biosynthesis.</text>
</comment>
<dbReference type="Pfam" id="PF02192">
    <property type="entry name" value="PI3K_p85B"/>
    <property type="match status" value="1"/>
</dbReference>
<comment type="catalytic activity">
    <reaction evidence="14">
        <text>1-octadecanoyl-2-(5Z,8Z,11Z,14Z)-eicosatetraenoyl-sn-glycero-3-phospho-1D-myo-inositol 4,5-bisphosphate + ATP = 1-octadecanoyl-2-(5Z,8Z,11Z,14Z-eicosatetraenoyl)-sn-glycero-3-phospho-(1D-myo-inositol 3,4,5-triphosphate) + ADP + H(+)</text>
        <dbReference type="Rhea" id="RHEA:43396"/>
        <dbReference type="ChEBI" id="CHEBI:15378"/>
        <dbReference type="ChEBI" id="CHEBI:30616"/>
        <dbReference type="ChEBI" id="CHEBI:77137"/>
        <dbReference type="ChEBI" id="CHEBI:83243"/>
        <dbReference type="ChEBI" id="CHEBI:456216"/>
    </reaction>
    <physiologicalReaction direction="left-to-right" evidence="14">
        <dbReference type="Rhea" id="RHEA:43397"/>
    </physiologicalReaction>
</comment>
<keyword evidence="6" id="KW-0963">Cytoplasm</keyword>
<dbReference type="Pfam" id="PF00613">
    <property type="entry name" value="PI3Ka"/>
    <property type="match status" value="1"/>
</dbReference>
<dbReference type="Gene3D" id="3.10.20.770">
    <property type="match status" value="2"/>
</dbReference>
<evidence type="ECO:0000256" key="6">
    <source>
        <dbReference type="ARBA" id="ARBA00022490"/>
    </source>
</evidence>
<dbReference type="InterPro" id="IPR001263">
    <property type="entry name" value="PI3K_accessory_dom"/>
</dbReference>
<dbReference type="Gene3D" id="3.30.1010.10">
    <property type="entry name" value="Phosphatidylinositol 3-kinase Catalytic Subunit, Chain A, domain 4"/>
    <property type="match status" value="1"/>
</dbReference>
<feature type="domain" description="PIK helical" evidence="17">
    <location>
        <begin position="431"/>
        <end position="608"/>
    </location>
</feature>
<dbReference type="InterPro" id="IPR042236">
    <property type="entry name" value="PI3K_accessory_sf"/>
</dbReference>
<accession>A0A8C1LRV4</accession>
<feature type="domain" description="C2 PI3K-type" evidence="18">
    <location>
        <begin position="263"/>
        <end position="419"/>
    </location>
</feature>
<evidence type="ECO:0000259" key="15">
    <source>
        <dbReference type="PROSITE" id="PS50290"/>
    </source>
</evidence>
<dbReference type="PROSITE" id="PS00916">
    <property type="entry name" value="PI3_4_KINASE_2"/>
    <property type="match status" value="1"/>
</dbReference>
<dbReference type="InterPro" id="IPR002420">
    <property type="entry name" value="PI3K-type_C2_dom"/>
</dbReference>
<dbReference type="GO" id="GO:0043491">
    <property type="term" value="P:phosphatidylinositol 3-kinase/protein kinase B signal transduction"/>
    <property type="evidence" value="ECO:0007669"/>
    <property type="project" value="TreeGrafter"/>
</dbReference>
<proteinExistence type="inferred from homology"/>
<dbReference type="SUPFAM" id="SSF48371">
    <property type="entry name" value="ARM repeat"/>
    <property type="match status" value="1"/>
</dbReference>
<dbReference type="AlphaFoldDB" id="A0A8C1LRV4"/>
<dbReference type="Gene3D" id="2.60.40.150">
    <property type="entry name" value="C2 domain"/>
    <property type="match status" value="1"/>
</dbReference>
<dbReference type="InterPro" id="IPR029071">
    <property type="entry name" value="Ubiquitin-like_domsf"/>
</dbReference>
<evidence type="ECO:0000259" key="17">
    <source>
        <dbReference type="PROSITE" id="PS51545"/>
    </source>
</evidence>
<dbReference type="FunFam" id="1.10.1070.11:FF:000001">
    <property type="entry name" value="Phosphatidylinositol 4,5-bisphosphate 3-kinase catalytic subunit"/>
    <property type="match status" value="1"/>
</dbReference>
<dbReference type="GO" id="GO:0005942">
    <property type="term" value="C:phosphatidylinositol 3-kinase complex"/>
    <property type="evidence" value="ECO:0007669"/>
    <property type="project" value="TreeGrafter"/>
</dbReference>
<name>A0A8C1LRV4_CYPCA</name>
<dbReference type="SUPFAM" id="SSF49562">
    <property type="entry name" value="C2 domain (Calcium/lipid-binding domain, CaLB)"/>
    <property type="match status" value="1"/>
</dbReference>
<protein>
    <recommendedName>
        <fullName evidence="5">phosphatidylinositol-4,5-bisphosphate 3-kinase</fullName>
        <ecNumber evidence="5">2.7.1.153</ecNumber>
    </recommendedName>
</protein>
<dbReference type="Proteomes" id="UP000694427">
    <property type="component" value="Unplaced"/>
</dbReference>
<dbReference type="SMART" id="SM00146">
    <property type="entry name" value="PI3Kc"/>
    <property type="match status" value="1"/>
</dbReference>
<evidence type="ECO:0000259" key="16">
    <source>
        <dbReference type="PROSITE" id="PS51544"/>
    </source>
</evidence>
<dbReference type="PROSITE" id="PS50290">
    <property type="entry name" value="PI3_4_KINASE_3"/>
    <property type="match status" value="1"/>
</dbReference>
<keyword evidence="7" id="KW-0597">Phosphoprotein</keyword>
<dbReference type="GO" id="GO:0046934">
    <property type="term" value="F:1-phosphatidylinositol-4,5-bisphosphate 3-kinase activity"/>
    <property type="evidence" value="ECO:0007669"/>
    <property type="project" value="UniProtKB-EC"/>
</dbReference>
<evidence type="ECO:0000256" key="11">
    <source>
        <dbReference type="ARBA" id="ARBA00022840"/>
    </source>
</evidence>
<dbReference type="SUPFAM" id="SSF56112">
    <property type="entry name" value="Protein kinase-like (PK-like)"/>
    <property type="match status" value="1"/>
</dbReference>
<dbReference type="InterPro" id="IPR016024">
    <property type="entry name" value="ARM-type_fold"/>
</dbReference>
<dbReference type="Gene3D" id="1.25.40.70">
    <property type="entry name" value="Phosphatidylinositol 3-kinase, accessory domain (PIK)"/>
    <property type="match status" value="1"/>
</dbReference>
<feature type="domain" description="PI3K-ABD" evidence="16">
    <location>
        <begin position="19"/>
        <end position="108"/>
    </location>
</feature>
<dbReference type="InterPro" id="IPR018936">
    <property type="entry name" value="PI3/4_kinase_CS"/>
</dbReference>
<dbReference type="InterPro" id="IPR011009">
    <property type="entry name" value="Kinase-like_dom_sf"/>
</dbReference>
<dbReference type="PROSITE" id="PS51545">
    <property type="entry name" value="PIK_HELICAL"/>
    <property type="match status" value="1"/>
</dbReference>
<evidence type="ECO:0000256" key="4">
    <source>
        <dbReference type="ARBA" id="ARBA00006209"/>
    </source>
</evidence>
<evidence type="ECO:0000256" key="7">
    <source>
        <dbReference type="ARBA" id="ARBA00022553"/>
    </source>
</evidence>
<evidence type="ECO:0000313" key="19">
    <source>
        <dbReference type="Ensembl" id="ENSCCRP00010065114.1"/>
    </source>
</evidence>
<sequence>MPPAKTDQLDLWAESGLDGDDQVMVDFLLPTGIYIQMEVPRESTIQHIKLLLWKEAQTYPLFSLLGEMEGHMFECVNQAAVHEELEDETRRLCDVRPFLPVLKLITRNCGRAERILDSKIGVLIGKGLHELDALQDQQVKDFRSKMKRISEEKMQRMQLMSWGEWLRSCYSTQLETESVENLIDKHEGVIKITMHYDQSQVCSVILYIRDCLLANESPHLTLVHCDVVKAIFEKEICTIGSVLARKASNPPLPLPPKKRTPTVRTLSVFPALQLIKGALSFVPLAVRAGLFHGTELLCKTAVSSESSSRSEHVWNKTLEFDIAVCDLPRMARLCFAIYAVMDKVKKQRSTKNTHLNKYQTIPWVNTMVFDYRGQLKTGDIILHCWSSFPDELEEMLNPIGTIQTNPYTENATELHISFPEYSTQPVVFPYETKRSTSQHSKQIKLKEIMERDPLSQLCENEKDLIWTLRYDCRENFPQSLPKLLLSVKWSKHEDMAQLQALLQIWPKLSPRDALELLDFNYPDQYVREFAVNCLRDMSDDELLQYLLQLVQVLRYEPYYDCALSRFLLERAQSSRKIGHFLFWHLRSEMYMPAVSVHFALILEAYCRGCIPHIEVLKKQVEALSKLKAVNELIKLGTIKTKTKQAHLKEAMMTCLRQTGFIETLSNLHSPLNPNILLAGVHVERCKYMDSKMKPLWIVYHNKLLGGDTVGIIFKNGDDLRQDMLTLQILRLMDLLWKEANLDLRIVPYGCLATGDHSGLIEVVSSADTIANIQKTSSNMAAAAAFNKDALLNWLKDKNSGDALDKAIEEFTLSCAGYCVATYVLGIGDRHSDNIMVRSTGQLFHIDFGHILGNFKSKFGIKRERVPFILTHDFIHVIQQGKTGNTEKFGNFFRQYCEEAYLILRKNGNLFITLFALMLTAGLPELTSVKDIQYLKDSLALGKTDEEALKQFRQKFDEALRESWTTKVNWMAHIVAHPS</sequence>
<dbReference type="SMART" id="SM00143">
    <property type="entry name" value="PI3K_p85B"/>
    <property type="match status" value="1"/>
</dbReference>
<keyword evidence="12" id="KW-0443">Lipid metabolism</keyword>
<evidence type="ECO:0000256" key="13">
    <source>
        <dbReference type="ARBA" id="ARBA00023981"/>
    </source>
</evidence>
<evidence type="ECO:0000256" key="2">
    <source>
        <dbReference type="ARBA" id="ARBA00004805"/>
    </source>
</evidence>
<reference evidence="19" key="2">
    <citation type="submission" date="2025-09" db="UniProtKB">
        <authorList>
            <consortium name="Ensembl"/>
        </authorList>
    </citation>
    <scope>IDENTIFICATION</scope>
</reference>
<evidence type="ECO:0000256" key="3">
    <source>
        <dbReference type="ARBA" id="ARBA00005189"/>
    </source>
</evidence>
<dbReference type="PANTHER" id="PTHR10048">
    <property type="entry name" value="PHOSPHATIDYLINOSITOL KINASE"/>
    <property type="match status" value="1"/>
</dbReference>
<dbReference type="Gene3D" id="1.10.1070.11">
    <property type="entry name" value="Phosphatidylinositol 3-/4-kinase, catalytic domain"/>
    <property type="match status" value="1"/>
</dbReference>
<dbReference type="GO" id="GO:0016303">
    <property type="term" value="F:1-phosphatidylinositol-3-kinase activity"/>
    <property type="evidence" value="ECO:0007669"/>
    <property type="project" value="TreeGrafter"/>
</dbReference>
<dbReference type="InterPro" id="IPR000403">
    <property type="entry name" value="PI3/4_kinase_cat_dom"/>
</dbReference>
<evidence type="ECO:0000256" key="10">
    <source>
        <dbReference type="ARBA" id="ARBA00022777"/>
    </source>
</evidence>
<dbReference type="InterPro" id="IPR035892">
    <property type="entry name" value="C2_domain_sf"/>
</dbReference>
<dbReference type="SUPFAM" id="SSF54236">
    <property type="entry name" value="Ubiquitin-like"/>
    <property type="match status" value="1"/>
</dbReference>
<comment type="subcellular location">
    <subcellularLocation>
        <location evidence="1">Cytoplasm</location>
    </subcellularLocation>
</comment>
<dbReference type="GO" id="GO:0048015">
    <property type="term" value="P:phosphatidylinositol-mediated signaling"/>
    <property type="evidence" value="ECO:0007669"/>
    <property type="project" value="TreeGrafter"/>
</dbReference>
<dbReference type="SMART" id="SM00142">
    <property type="entry name" value="PI3K_C2"/>
    <property type="match status" value="1"/>
</dbReference>
<dbReference type="GO" id="GO:0005886">
    <property type="term" value="C:plasma membrane"/>
    <property type="evidence" value="ECO:0007669"/>
    <property type="project" value="TreeGrafter"/>
</dbReference>
<evidence type="ECO:0000256" key="12">
    <source>
        <dbReference type="ARBA" id="ARBA00023098"/>
    </source>
</evidence>
<evidence type="ECO:0000313" key="20">
    <source>
        <dbReference type="Proteomes" id="UP000694427"/>
    </source>
</evidence>
<evidence type="ECO:0000256" key="9">
    <source>
        <dbReference type="ARBA" id="ARBA00022741"/>
    </source>
</evidence>
<dbReference type="PROSITE" id="PS51544">
    <property type="entry name" value="PI3K_ABD"/>
    <property type="match status" value="1"/>
</dbReference>
<dbReference type="Pfam" id="PF00454">
    <property type="entry name" value="PI3_PI4_kinase"/>
    <property type="match status" value="1"/>
</dbReference>
<dbReference type="EC" id="2.7.1.153" evidence="5"/>
<dbReference type="PROSITE" id="PS00915">
    <property type="entry name" value="PI3_4_KINASE_1"/>
    <property type="match status" value="1"/>
</dbReference>
<dbReference type="GO" id="GO:0016477">
    <property type="term" value="P:cell migration"/>
    <property type="evidence" value="ECO:0007669"/>
    <property type="project" value="TreeGrafter"/>
</dbReference>
<dbReference type="GO" id="GO:0005524">
    <property type="term" value="F:ATP binding"/>
    <property type="evidence" value="ECO:0007669"/>
    <property type="project" value="UniProtKB-KW"/>
</dbReference>
<dbReference type="PANTHER" id="PTHR10048:SF33">
    <property type="entry name" value="PHOSPHATIDYLINOSITOL 4,5-BISPHOSPHATE 3-KINASE CATALYTIC SUBUNIT BETA ISOFORM"/>
    <property type="match status" value="1"/>
</dbReference>
<dbReference type="GO" id="GO:0005829">
    <property type="term" value="C:cytosol"/>
    <property type="evidence" value="ECO:0007669"/>
    <property type="project" value="UniProtKB-ARBA"/>
</dbReference>
<evidence type="ECO:0000256" key="14">
    <source>
        <dbReference type="ARBA" id="ARBA00051347"/>
    </source>
</evidence>
<evidence type="ECO:0000259" key="18">
    <source>
        <dbReference type="PROSITE" id="PS51547"/>
    </source>
</evidence>
<feature type="domain" description="PI3K/PI4K catalytic" evidence="15">
    <location>
        <begin position="681"/>
        <end position="963"/>
    </location>
</feature>
<evidence type="ECO:0000256" key="5">
    <source>
        <dbReference type="ARBA" id="ARBA00012010"/>
    </source>
</evidence>